<name>A0ABV4QR20_9ACTN</name>
<dbReference type="RefSeq" id="WP_371938654.1">
    <property type="nucleotide sequence ID" value="NZ_JAXCEH010000001.1"/>
</dbReference>
<keyword evidence="2" id="KW-1185">Reference proteome</keyword>
<evidence type="ECO:0000313" key="1">
    <source>
        <dbReference type="EMBL" id="MFA1552375.1"/>
    </source>
</evidence>
<protein>
    <submittedName>
        <fullName evidence="1">Uncharacterized protein</fullName>
    </submittedName>
</protein>
<organism evidence="1 2">
    <name type="scientific">Actinomadura chokoriensis</name>
    <dbReference type="NCBI Taxonomy" id="454156"/>
    <lineage>
        <taxon>Bacteria</taxon>
        <taxon>Bacillati</taxon>
        <taxon>Actinomycetota</taxon>
        <taxon>Actinomycetes</taxon>
        <taxon>Streptosporangiales</taxon>
        <taxon>Thermomonosporaceae</taxon>
        <taxon>Actinomadura</taxon>
    </lineage>
</organism>
<accession>A0ABV4QR20</accession>
<comment type="caution">
    <text evidence="1">The sequence shown here is derived from an EMBL/GenBank/DDBJ whole genome shotgun (WGS) entry which is preliminary data.</text>
</comment>
<proteinExistence type="predicted"/>
<sequence length="71" mass="8412">MNDQERERLQEQYPAWHIRRPRTMECLVATRLGRPLTQREIYYGLCATLVEDTFQSLSEALAEQREIEGTL</sequence>
<dbReference type="Proteomes" id="UP001569904">
    <property type="component" value="Unassembled WGS sequence"/>
</dbReference>
<reference evidence="1 2" key="1">
    <citation type="submission" date="2023-11" db="EMBL/GenBank/DDBJ databases">
        <title>Actinomadura monticuli sp. nov., isolated from volcanic ash.</title>
        <authorList>
            <person name="Lee S.D."/>
            <person name="Yang H."/>
            <person name="Kim I.S."/>
        </authorList>
    </citation>
    <scope>NUCLEOTIDE SEQUENCE [LARGE SCALE GENOMIC DNA]</scope>
    <source>
        <strain evidence="1 2">DSM 45346</strain>
    </source>
</reference>
<evidence type="ECO:0000313" key="2">
    <source>
        <dbReference type="Proteomes" id="UP001569904"/>
    </source>
</evidence>
<dbReference type="EMBL" id="JAXCEH010000001">
    <property type="protein sequence ID" value="MFA1552375.1"/>
    <property type="molecule type" value="Genomic_DNA"/>
</dbReference>
<gene>
    <name evidence="1" type="ORF">SM436_01595</name>
</gene>